<sequence length="81" mass="9480">MLFCCEKERTVKPKIYSDHQPLPLISLIAYFIQVRTFDLFIEKTAIARGLCLQSVHLLETSYNPQTSPTMARRLCLQFVRF</sequence>
<organism evidence="1">
    <name type="scientific">Tanacetum cinerariifolium</name>
    <name type="common">Dalmatian daisy</name>
    <name type="synonym">Chrysanthemum cinerariifolium</name>
    <dbReference type="NCBI Taxonomy" id="118510"/>
    <lineage>
        <taxon>Eukaryota</taxon>
        <taxon>Viridiplantae</taxon>
        <taxon>Streptophyta</taxon>
        <taxon>Embryophyta</taxon>
        <taxon>Tracheophyta</taxon>
        <taxon>Spermatophyta</taxon>
        <taxon>Magnoliopsida</taxon>
        <taxon>eudicotyledons</taxon>
        <taxon>Gunneridae</taxon>
        <taxon>Pentapetalae</taxon>
        <taxon>asterids</taxon>
        <taxon>campanulids</taxon>
        <taxon>Asterales</taxon>
        <taxon>Asteraceae</taxon>
        <taxon>Asteroideae</taxon>
        <taxon>Anthemideae</taxon>
        <taxon>Anthemidinae</taxon>
        <taxon>Tanacetum</taxon>
    </lineage>
</organism>
<dbReference type="EMBL" id="BKCJ010003667">
    <property type="protein sequence ID" value="GEU56469.1"/>
    <property type="molecule type" value="Genomic_DNA"/>
</dbReference>
<accession>A0A6L2L5L0</accession>
<gene>
    <name evidence="1" type="ORF">Tci_028447</name>
</gene>
<proteinExistence type="predicted"/>
<dbReference type="AlphaFoldDB" id="A0A6L2L5L0"/>
<name>A0A6L2L5L0_TANCI</name>
<protein>
    <submittedName>
        <fullName evidence="1">Uncharacterized protein</fullName>
    </submittedName>
</protein>
<comment type="caution">
    <text evidence="1">The sequence shown here is derived from an EMBL/GenBank/DDBJ whole genome shotgun (WGS) entry which is preliminary data.</text>
</comment>
<evidence type="ECO:0000313" key="1">
    <source>
        <dbReference type="EMBL" id="GEU56469.1"/>
    </source>
</evidence>
<reference evidence="1" key="1">
    <citation type="journal article" date="2019" name="Sci. Rep.">
        <title>Draft genome of Tanacetum cinerariifolium, the natural source of mosquito coil.</title>
        <authorList>
            <person name="Yamashiro T."/>
            <person name="Shiraishi A."/>
            <person name="Satake H."/>
            <person name="Nakayama K."/>
        </authorList>
    </citation>
    <scope>NUCLEOTIDE SEQUENCE</scope>
</reference>